<keyword evidence="3" id="KW-1185">Reference proteome</keyword>
<feature type="region of interest" description="Disordered" evidence="1">
    <location>
        <begin position="1"/>
        <end position="70"/>
    </location>
</feature>
<evidence type="ECO:0000256" key="1">
    <source>
        <dbReference type="SAM" id="MobiDB-lite"/>
    </source>
</evidence>
<accession>A0A5M8A764</accession>
<reference evidence="2 3" key="1">
    <citation type="submission" date="2019-09" db="EMBL/GenBank/DDBJ databases">
        <title>Isolation of a novel species in the genus Cupriavidus from patients with sepsis using whole genome sequencing.</title>
        <authorList>
            <person name="Kweon O.J."/>
            <person name="Lee M.-K."/>
        </authorList>
    </citation>
    <scope>NUCLEOTIDE SEQUENCE [LARGE SCALE GENOMIC DNA]</scope>
    <source>
        <strain evidence="2 3">MKL-01</strain>
    </source>
</reference>
<dbReference type="EMBL" id="VWRN01000053">
    <property type="protein sequence ID" value="KAA6119023.1"/>
    <property type="molecule type" value="Genomic_DNA"/>
</dbReference>
<evidence type="ECO:0000313" key="2">
    <source>
        <dbReference type="EMBL" id="KAA6119023.1"/>
    </source>
</evidence>
<comment type="caution">
    <text evidence="2">The sequence shown here is derived from an EMBL/GenBank/DDBJ whole genome shotgun (WGS) entry which is preliminary data.</text>
</comment>
<proteinExistence type="predicted"/>
<gene>
    <name evidence="2" type="ORF">F1599_20235</name>
</gene>
<protein>
    <submittedName>
        <fullName evidence="2">Uncharacterized protein</fullName>
    </submittedName>
</protein>
<sequence length="70" mass="6878">MAPGDGRGDGRGDGGGDGRGDGPGDGRGDSKEMDQGWARRWTGQSGPGSPACPPAGVQPSLPSALSIRST</sequence>
<feature type="compositionally biased region" description="Polar residues" evidence="1">
    <location>
        <begin position="60"/>
        <end position="70"/>
    </location>
</feature>
<feature type="compositionally biased region" description="Basic and acidic residues" evidence="1">
    <location>
        <begin position="1"/>
        <end position="34"/>
    </location>
</feature>
<dbReference type="AlphaFoldDB" id="A0A5M8A764"/>
<evidence type="ECO:0000313" key="3">
    <source>
        <dbReference type="Proteomes" id="UP000324324"/>
    </source>
</evidence>
<name>A0A5M8A764_9BURK</name>
<dbReference type="Proteomes" id="UP000324324">
    <property type="component" value="Unassembled WGS sequence"/>
</dbReference>
<organism evidence="2 3">
    <name type="scientific">Cupriavidus cauae</name>
    <dbReference type="NCBI Taxonomy" id="2608999"/>
    <lineage>
        <taxon>Bacteria</taxon>
        <taxon>Pseudomonadati</taxon>
        <taxon>Pseudomonadota</taxon>
        <taxon>Betaproteobacteria</taxon>
        <taxon>Burkholderiales</taxon>
        <taxon>Burkholderiaceae</taxon>
        <taxon>Cupriavidus</taxon>
    </lineage>
</organism>